<proteinExistence type="predicted"/>
<accession>A0A540WH64</accession>
<name>A0A540WH64_9BACT</name>
<protein>
    <submittedName>
        <fullName evidence="1">Uncharacterized protein</fullName>
    </submittedName>
</protein>
<comment type="caution">
    <text evidence="1">The sequence shown here is derived from an EMBL/GenBank/DDBJ whole genome shotgun (WGS) entry which is preliminary data.</text>
</comment>
<gene>
    <name evidence="1" type="ORF">FJV41_50335</name>
</gene>
<dbReference type="Proteomes" id="UP000315369">
    <property type="component" value="Unassembled WGS sequence"/>
</dbReference>
<keyword evidence="2" id="KW-1185">Reference proteome</keyword>
<dbReference type="AlphaFoldDB" id="A0A540WH64"/>
<dbReference type="EMBL" id="VIFM01000745">
    <property type="protein sequence ID" value="TQF08365.1"/>
    <property type="molecule type" value="Genomic_DNA"/>
</dbReference>
<reference evidence="1 2" key="1">
    <citation type="submission" date="2019-06" db="EMBL/GenBank/DDBJ databases">
        <authorList>
            <person name="Livingstone P."/>
            <person name="Whitworth D."/>
        </authorList>
    </citation>
    <scope>NUCLEOTIDE SEQUENCE [LARGE SCALE GENOMIC DNA]</scope>
    <source>
        <strain evidence="1 2">AM401</strain>
    </source>
</reference>
<evidence type="ECO:0000313" key="2">
    <source>
        <dbReference type="Proteomes" id="UP000315369"/>
    </source>
</evidence>
<organism evidence="1 2">
    <name type="scientific">Myxococcus llanfairpwllgwyngyllgogerychwyrndrobwllllantysiliogogogochensis</name>
    <dbReference type="NCBI Taxonomy" id="2590453"/>
    <lineage>
        <taxon>Bacteria</taxon>
        <taxon>Pseudomonadati</taxon>
        <taxon>Myxococcota</taxon>
        <taxon>Myxococcia</taxon>
        <taxon>Myxococcales</taxon>
        <taxon>Cystobacterineae</taxon>
        <taxon>Myxococcaceae</taxon>
        <taxon>Myxococcus</taxon>
    </lineage>
</organism>
<evidence type="ECO:0000313" key="1">
    <source>
        <dbReference type="EMBL" id="TQF08365.1"/>
    </source>
</evidence>
<sequence>MLHDARAGGCGGAVSDTTAVQKNGLSDKKQLFCAAPHALRSAGIDQVMNALKGGGHLSELAASFYSGGYSYTHVLTTKRGTQYRVSKQVLRGIPANATQSDPSP</sequence>